<proteinExistence type="predicted"/>
<accession>A0ABS6C5C7</accession>
<organism evidence="1 2">
    <name type="scientific">Clostridium algidicarnis</name>
    <dbReference type="NCBI Taxonomy" id="37659"/>
    <lineage>
        <taxon>Bacteria</taxon>
        <taxon>Bacillati</taxon>
        <taxon>Bacillota</taxon>
        <taxon>Clostridia</taxon>
        <taxon>Eubacteriales</taxon>
        <taxon>Clostridiaceae</taxon>
        <taxon>Clostridium</taxon>
    </lineage>
</organism>
<evidence type="ECO:0008006" key="3">
    <source>
        <dbReference type="Google" id="ProtNLM"/>
    </source>
</evidence>
<comment type="caution">
    <text evidence="1">The sequence shown here is derived from an EMBL/GenBank/DDBJ whole genome shotgun (WGS) entry which is preliminary data.</text>
</comment>
<reference evidence="1 2" key="1">
    <citation type="submission" date="2021-06" db="EMBL/GenBank/DDBJ databases">
        <title>Clostridia strains as spoilage organisms.</title>
        <authorList>
            <person name="Wambui J."/>
            <person name="Stephan R."/>
            <person name="Stevens M.J.A."/>
        </authorList>
    </citation>
    <scope>NUCLEOTIDE SEQUENCE [LARGE SCALE GENOMIC DNA]</scope>
    <source>
        <strain evidence="1 2">CM013</strain>
    </source>
</reference>
<evidence type="ECO:0000313" key="1">
    <source>
        <dbReference type="EMBL" id="MBU3220707.1"/>
    </source>
</evidence>
<gene>
    <name evidence="1" type="ORF">KPL27_11500</name>
</gene>
<protein>
    <recommendedName>
        <fullName evidence="3">Pentapeptide repeat protein</fullName>
    </recommendedName>
</protein>
<keyword evidence="2" id="KW-1185">Reference proteome</keyword>
<dbReference type="EMBL" id="JAHLDG010000019">
    <property type="protein sequence ID" value="MBU3220707.1"/>
    <property type="molecule type" value="Genomic_DNA"/>
</dbReference>
<dbReference type="Proteomes" id="UP000740830">
    <property type="component" value="Unassembled WGS sequence"/>
</dbReference>
<name>A0ABS6C5C7_9CLOT</name>
<sequence length="240" mass="28229">MYVDLDKTTPRYGCTYCNRCNSLFGVSLCKIKNRGCCFYFPKFYLVDLHNMCKSIDGLQTLHSIVNNPGTVLHEYYIHAKGYFDKEGYENYMSNNYFDIDSYSNNNFKMVINEANLSNKLAKISDKTMFFRCCPFVKEGYGCTIPAKYRTYVCNFFLCSEVIDSIKELDNYDLYVRERERYMRWLDFENQNLEHILRENHLSLSSNLEGVIKALQELPKEDYEFPKLPPIITSDNLPKNA</sequence>
<evidence type="ECO:0000313" key="2">
    <source>
        <dbReference type="Proteomes" id="UP000740830"/>
    </source>
</evidence>